<gene>
    <name evidence="1" type="ORF">PMA4326_028880</name>
</gene>
<dbReference type="Proteomes" id="UP000003811">
    <property type="component" value="Plasmid pPma4326F"/>
</dbReference>
<proteinExistence type="predicted"/>
<sequence>MSEHTKEPWKIGYSPDQCITVIGTRSDLAWVFNPAAGLKDTSRSHAEDEANARRIVACVNACQGLDTGDLEATGLVSAVGYQLIDLAKQRDRLLAALETLLEHEGTVDHTGIGDFPSMALHAARSQALEVIASVKNK</sequence>
<organism evidence="1 2">
    <name type="scientific">Pseudomonas syringae pv. maculicola str. ES4326</name>
    <dbReference type="NCBI Taxonomy" id="629265"/>
    <lineage>
        <taxon>Bacteria</taxon>
        <taxon>Pseudomonadati</taxon>
        <taxon>Pseudomonadota</taxon>
        <taxon>Gammaproteobacteria</taxon>
        <taxon>Pseudomonadales</taxon>
        <taxon>Pseudomonadaceae</taxon>
        <taxon>Pseudomonas</taxon>
    </lineage>
</organism>
<protein>
    <submittedName>
        <fullName evidence="1">Uncharacterized protein</fullName>
    </submittedName>
</protein>
<reference evidence="1 2" key="1">
    <citation type="journal article" date="2011" name="PLoS Pathog.">
        <title>Dynamic evolution of pathogenicity revealed by sequencing and comparative genomics of 19 Pseudomonas syringae isolates.</title>
        <authorList>
            <person name="Baltrus D.A."/>
            <person name="Nishimura M.T."/>
            <person name="Romanchuk A."/>
            <person name="Chang J.H."/>
            <person name="Mukhtar M.S."/>
            <person name="Cherkis K."/>
            <person name="Roach J."/>
            <person name="Grant S.R."/>
            <person name="Jones C.D."/>
            <person name="Dangl J.L."/>
        </authorList>
    </citation>
    <scope>NUCLEOTIDE SEQUENCE [LARGE SCALE GENOMIC DNA]</scope>
    <source>
        <strain evidence="1 2">ES4326</strain>
    </source>
</reference>
<evidence type="ECO:0000313" key="2">
    <source>
        <dbReference type="Proteomes" id="UP000003811"/>
    </source>
</evidence>
<name>A0A8T8CAF4_PSEYM</name>
<dbReference type="AlphaFoldDB" id="A0A8T8CAF4"/>
<dbReference type="EMBL" id="CP047261">
    <property type="protein sequence ID" value="QHF00529.1"/>
    <property type="molecule type" value="Genomic_DNA"/>
</dbReference>
<dbReference type="RefSeq" id="WP_007250379.1">
    <property type="nucleotide sequence ID" value="NZ_CP047261.1"/>
</dbReference>
<accession>A0A8T8CAF4</accession>
<geneLocation type="plasmid" evidence="1 2">
    <name>pPma4326F</name>
</geneLocation>
<evidence type="ECO:0000313" key="1">
    <source>
        <dbReference type="EMBL" id="QHF00529.1"/>
    </source>
</evidence>
<keyword evidence="1" id="KW-0614">Plasmid</keyword>